<dbReference type="InterPro" id="IPR052019">
    <property type="entry name" value="F420H2_bilvrd_red/Heme_oxyg"/>
</dbReference>
<keyword evidence="4" id="KW-1185">Reference proteome</keyword>
<name>A0A545TVZ0_9GAMM</name>
<organism evidence="3 4">
    <name type="scientific">Exilibacterium tricleocarpae</name>
    <dbReference type="NCBI Taxonomy" id="2591008"/>
    <lineage>
        <taxon>Bacteria</taxon>
        <taxon>Pseudomonadati</taxon>
        <taxon>Pseudomonadota</taxon>
        <taxon>Gammaproteobacteria</taxon>
        <taxon>Cellvibrionales</taxon>
        <taxon>Cellvibrionaceae</taxon>
        <taxon>Exilibacterium</taxon>
    </lineage>
</organism>
<dbReference type="EMBL" id="VHSG01000008">
    <property type="protein sequence ID" value="TQV81364.1"/>
    <property type="molecule type" value="Genomic_DNA"/>
</dbReference>
<dbReference type="AlphaFoldDB" id="A0A545TVZ0"/>
<dbReference type="RefSeq" id="WP_142904025.1">
    <property type="nucleotide sequence ID" value="NZ_ML660091.1"/>
</dbReference>
<dbReference type="InterPro" id="IPR011576">
    <property type="entry name" value="Pyridox_Oxase_N"/>
</dbReference>
<feature type="domain" description="Pyridoxamine 5'-phosphate oxidase N-terminal" evidence="2">
    <location>
        <begin position="6"/>
        <end position="132"/>
    </location>
</feature>
<dbReference type="Pfam" id="PF01243">
    <property type="entry name" value="PNPOx_N"/>
    <property type="match status" value="1"/>
</dbReference>
<dbReference type="Proteomes" id="UP000319732">
    <property type="component" value="Unassembled WGS sequence"/>
</dbReference>
<accession>A0A545TVZ0</accession>
<dbReference type="PANTHER" id="PTHR35176">
    <property type="entry name" value="HEME OXYGENASE HI_0854-RELATED"/>
    <property type="match status" value="1"/>
</dbReference>
<dbReference type="InterPro" id="IPR012349">
    <property type="entry name" value="Split_barrel_FMN-bd"/>
</dbReference>
<evidence type="ECO:0000256" key="1">
    <source>
        <dbReference type="ARBA" id="ARBA00023002"/>
    </source>
</evidence>
<comment type="caution">
    <text evidence="3">The sequence shown here is derived from an EMBL/GenBank/DDBJ whole genome shotgun (WGS) entry which is preliminary data.</text>
</comment>
<dbReference type="GO" id="GO:0005829">
    <property type="term" value="C:cytosol"/>
    <property type="evidence" value="ECO:0007669"/>
    <property type="project" value="TreeGrafter"/>
</dbReference>
<dbReference type="SUPFAM" id="SSF50475">
    <property type="entry name" value="FMN-binding split barrel"/>
    <property type="match status" value="1"/>
</dbReference>
<dbReference type="GO" id="GO:0070967">
    <property type="term" value="F:coenzyme F420 binding"/>
    <property type="evidence" value="ECO:0007669"/>
    <property type="project" value="TreeGrafter"/>
</dbReference>
<evidence type="ECO:0000313" key="4">
    <source>
        <dbReference type="Proteomes" id="UP000319732"/>
    </source>
</evidence>
<evidence type="ECO:0000259" key="2">
    <source>
        <dbReference type="Pfam" id="PF01243"/>
    </source>
</evidence>
<dbReference type="PANTHER" id="PTHR35176:SF6">
    <property type="entry name" value="HEME OXYGENASE HI_0854-RELATED"/>
    <property type="match status" value="1"/>
</dbReference>
<protein>
    <submittedName>
        <fullName evidence="3">Pyridoxamine 5'-phosphate oxidase family protein</fullName>
    </submittedName>
</protein>
<evidence type="ECO:0000313" key="3">
    <source>
        <dbReference type="EMBL" id="TQV81364.1"/>
    </source>
</evidence>
<keyword evidence="1" id="KW-0560">Oxidoreductase</keyword>
<proteinExistence type="predicted"/>
<reference evidence="3 4" key="1">
    <citation type="submission" date="2019-06" db="EMBL/GenBank/DDBJ databases">
        <title>Whole genome sequence for Cellvibrionaceae sp. R142.</title>
        <authorList>
            <person name="Wang G."/>
        </authorList>
    </citation>
    <scope>NUCLEOTIDE SEQUENCE [LARGE SCALE GENOMIC DNA]</scope>
    <source>
        <strain evidence="3 4">R142</strain>
    </source>
</reference>
<sequence>MDRQLRDQITSIITDVNDMTIATVREDGFPQATTVSYLSEGLTVYFITPANSQKAQNIAKNNKVSLTINREYKSWNDIESLSMGALAVAVDDPAEREKIGTLLMEKFPQAVEYEMGDNLDLVFFRVEPKVISLLDYRKGFGHTELVSL</sequence>
<dbReference type="Gene3D" id="2.30.110.10">
    <property type="entry name" value="Electron Transport, Fmn-binding Protein, Chain A"/>
    <property type="match status" value="1"/>
</dbReference>
<dbReference type="GO" id="GO:0016627">
    <property type="term" value="F:oxidoreductase activity, acting on the CH-CH group of donors"/>
    <property type="evidence" value="ECO:0007669"/>
    <property type="project" value="TreeGrafter"/>
</dbReference>
<gene>
    <name evidence="3" type="ORF">FKG94_09750</name>
</gene>
<dbReference type="OrthoDB" id="9776211at2"/>